<gene>
    <name evidence="3" type="primary">hxlB</name>
    <name evidence="3" type="ORF">C7K38_07920</name>
    <name evidence="4" type="ORF">GCM10025885_10650</name>
</gene>
<dbReference type="RefSeq" id="WP_123936065.1">
    <property type="nucleotide sequence ID" value="NZ_BSUW01000001.1"/>
</dbReference>
<dbReference type="Pfam" id="PF01380">
    <property type="entry name" value="SIS"/>
    <property type="match status" value="1"/>
</dbReference>
<dbReference type="InterPro" id="IPR001347">
    <property type="entry name" value="SIS_dom"/>
</dbReference>
<dbReference type="GO" id="GO:0016853">
    <property type="term" value="F:isomerase activity"/>
    <property type="evidence" value="ECO:0007669"/>
    <property type="project" value="InterPro"/>
</dbReference>
<organism evidence="4 6">
    <name type="scientific">Tetragenococcus osmophilus</name>
    <dbReference type="NCBI Taxonomy" id="526944"/>
    <lineage>
        <taxon>Bacteria</taxon>
        <taxon>Bacillati</taxon>
        <taxon>Bacillota</taxon>
        <taxon>Bacilli</taxon>
        <taxon>Lactobacillales</taxon>
        <taxon>Enterococcaceae</taxon>
        <taxon>Tetragenococcus</taxon>
    </lineage>
</organism>
<accession>A0AA37XL18</accession>
<reference evidence="4" key="4">
    <citation type="submission" date="2023-02" db="EMBL/GenBank/DDBJ databases">
        <authorList>
            <person name="Sun Q."/>
            <person name="Mori K."/>
        </authorList>
    </citation>
    <scope>NUCLEOTIDE SEQUENCE</scope>
    <source>
        <strain evidence="4">NBRC 114545</strain>
    </source>
</reference>
<dbReference type="EMBL" id="CP027783">
    <property type="protein sequence ID" value="AYW48293.1"/>
    <property type="molecule type" value="Genomic_DNA"/>
</dbReference>
<dbReference type="InterPro" id="IPR017552">
    <property type="entry name" value="PHI/rmpB"/>
</dbReference>
<name>A0AA37XL18_9ENTE</name>
<reference evidence="3" key="3">
    <citation type="submission" date="2018-03" db="EMBL/GenBank/DDBJ databases">
        <authorList>
            <person name="Jeon C.O."/>
        </authorList>
    </citation>
    <scope>NUCLEOTIDE SEQUENCE</scope>
    <source>
        <strain evidence="3">JCM 31126</strain>
    </source>
</reference>
<evidence type="ECO:0000313" key="6">
    <source>
        <dbReference type="Proteomes" id="UP001157039"/>
    </source>
</evidence>
<dbReference type="GO" id="GO:1901135">
    <property type="term" value="P:carbohydrate derivative metabolic process"/>
    <property type="evidence" value="ECO:0007669"/>
    <property type="project" value="InterPro"/>
</dbReference>
<dbReference type="PANTHER" id="PTHR43443">
    <property type="entry name" value="3-HEXULOSE-6-PHOSPHATE ISOMERASE"/>
    <property type="match status" value="1"/>
</dbReference>
<feature type="domain" description="SIS" evidence="2">
    <location>
        <begin position="29"/>
        <end position="174"/>
    </location>
</feature>
<dbReference type="Proteomes" id="UP000268310">
    <property type="component" value="Chromosome"/>
</dbReference>
<evidence type="ECO:0000313" key="5">
    <source>
        <dbReference type="Proteomes" id="UP000268310"/>
    </source>
</evidence>
<dbReference type="Gene3D" id="3.40.50.10490">
    <property type="entry name" value="Glucose-6-phosphate isomerase like protein, domain 1"/>
    <property type="match status" value="1"/>
</dbReference>
<dbReference type="CDD" id="cd05005">
    <property type="entry name" value="SIS_PHI"/>
    <property type="match status" value="1"/>
</dbReference>
<proteinExistence type="inferred from homology"/>
<protein>
    <submittedName>
        <fullName evidence="3 4">6-phospho-3-hexuloisomerase</fullName>
    </submittedName>
</protein>
<sequence length="187" mass="20044">MNSVDTAYQAATELADTLKRIDKSQIEELTAAICQSNRIFVAGAGRSLLMLKGFAMRLMHIGFEVYVVGDVTTPAFLSGDLLILASASGETNSLVSNASKAKTCEGRVITLTVFEQSTLADLSDKVVRIPAYTDKLPASQENKKGILPGGSTFEEAVLVLGDALIVELAQEYKVDTDKAFVNHANLE</sequence>
<dbReference type="AlphaFoldDB" id="A0AA37XL18"/>
<dbReference type="PROSITE" id="PS51464">
    <property type="entry name" value="SIS"/>
    <property type="match status" value="1"/>
</dbReference>
<dbReference type="PANTHER" id="PTHR43443:SF1">
    <property type="entry name" value="3-HEXULOSE-6-PHOSPHATE ISOMERASE"/>
    <property type="match status" value="1"/>
</dbReference>
<dbReference type="Proteomes" id="UP001157039">
    <property type="component" value="Unassembled WGS sequence"/>
</dbReference>
<dbReference type="EMBL" id="BSUW01000001">
    <property type="protein sequence ID" value="GMA72016.1"/>
    <property type="molecule type" value="Genomic_DNA"/>
</dbReference>
<dbReference type="InterPro" id="IPR046348">
    <property type="entry name" value="SIS_dom_sf"/>
</dbReference>
<comment type="similarity">
    <text evidence="1">Belongs to the SIS family. PHI subfamily.</text>
</comment>
<reference evidence="3 5" key="1">
    <citation type="journal article" date="2012" name="Int. J. Syst. Evol. Microbiol.">
        <title>Characterization of Tetragenococcus strains from sugar thick juice reveals a novel species, Tetragenococcus osmophilus sp. nov., and divides Tetragenococcus halophilus into two subspecies, T. halophilus subsp. halophilus subsp. nov. and T. halophilus subsp. flandriensis subsp. nov.</title>
        <authorList>
            <person name="Juste A."/>
            <person name="Van Trappen S."/>
            <person name="Verreth C."/>
            <person name="Cleenwerck I."/>
            <person name="De Vos P."/>
            <person name="Lievens B."/>
            <person name="Willems K.A."/>
        </authorList>
    </citation>
    <scope>NUCLEOTIDE SEQUENCE [LARGE SCALE GENOMIC DNA]</scope>
    <source>
        <strain evidence="3 5">JCM 31126</strain>
    </source>
</reference>
<keyword evidence="5" id="KW-1185">Reference proteome</keyword>
<dbReference type="SUPFAM" id="SSF53697">
    <property type="entry name" value="SIS domain"/>
    <property type="match status" value="1"/>
</dbReference>
<evidence type="ECO:0000256" key="1">
    <source>
        <dbReference type="ARBA" id="ARBA00009235"/>
    </source>
</evidence>
<dbReference type="GO" id="GO:0097367">
    <property type="term" value="F:carbohydrate derivative binding"/>
    <property type="evidence" value="ECO:0007669"/>
    <property type="project" value="InterPro"/>
</dbReference>
<dbReference type="NCBIfam" id="TIGR03127">
    <property type="entry name" value="RuMP_HxlB"/>
    <property type="match status" value="1"/>
</dbReference>
<evidence type="ECO:0000313" key="3">
    <source>
        <dbReference type="EMBL" id="AYW48293.1"/>
    </source>
</evidence>
<evidence type="ECO:0000259" key="2">
    <source>
        <dbReference type="PROSITE" id="PS51464"/>
    </source>
</evidence>
<evidence type="ECO:0000313" key="4">
    <source>
        <dbReference type="EMBL" id="GMA72016.1"/>
    </source>
</evidence>
<dbReference type="KEGG" id="too:C7K38_07920"/>
<reference evidence="4 6" key="2">
    <citation type="journal article" date="2014" name="Int. J. Syst. Evol. Microbiol.">
        <title>Complete genome sequence of Corynebacterium casei LMG S-19264T (=DSM 44701T), isolated from a smear-ripened cheese.</title>
        <authorList>
            <consortium name="US DOE Joint Genome Institute (JGI-PGF)"/>
            <person name="Walter F."/>
            <person name="Albersmeier A."/>
            <person name="Kalinowski J."/>
            <person name="Ruckert C."/>
        </authorList>
    </citation>
    <scope>NUCLEOTIDE SEQUENCE [LARGE SCALE GENOMIC DNA]</scope>
    <source>
        <strain evidence="4 6">NBRC 114545</strain>
    </source>
</reference>